<dbReference type="PATRIC" id="fig|1515334.3.peg.1227"/>
<dbReference type="Gene3D" id="3.60.10.10">
    <property type="entry name" value="Endonuclease/exonuclease/phosphatase"/>
    <property type="match status" value="1"/>
</dbReference>
<keyword evidence="3" id="KW-0255">Endonuclease</keyword>
<keyword evidence="3" id="KW-0540">Nuclease</keyword>
<reference evidence="3 4" key="1">
    <citation type="submission" date="2014-10" db="EMBL/GenBank/DDBJ databases">
        <title>Genome sequence of Ponticoccus sp. strain UMTAT08 isolated from clonal culture of toxic dinoflagellate Alexandrium tamiyavanichii.</title>
        <authorList>
            <person name="Gan H.Y."/>
            <person name="Muhd D.-D."/>
            <person name="Mohd Noor M.E."/>
            <person name="Yeong Y.S."/>
            <person name="Usup G."/>
        </authorList>
    </citation>
    <scope>NUCLEOTIDE SEQUENCE [LARGE SCALE GENOMIC DNA]</scope>
    <source>
        <strain evidence="3 4">UMTAT08</strain>
    </source>
</reference>
<proteinExistence type="predicted"/>
<evidence type="ECO:0000313" key="3">
    <source>
        <dbReference type="EMBL" id="KHQ53996.1"/>
    </source>
</evidence>
<dbReference type="STRING" id="561184.SAMN05216376_101599"/>
<feature type="compositionally biased region" description="Basic and acidic residues" evidence="1">
    <location>
        <begin position="262"/>
        <end position="279"/>
    </location>
</feature>
<keyword evidence="4" id="KW-1185">Reference proteome</keyword>
<sequence>MRIATLNMQNLRLMPDGTVFGARDRDDDESPALDEADRRLTAALLAQADADVLALQEVFDQASLDAFHDRYLMHHCAPYPWRLCLPGNDGRGLDVAIMSRNPWDHAASHAGVTPEDLGLDPPEGMARDLPIFRRDGLELRFGELTLFVVHFKAPYPDAARAWAVRRLEAEALARLAARAGPLWLVAGDLNEPGTASERAVAPLEALGENLMLRLPEAERWTYFQPDERRYGAPDGLIASPILAARLEGVVPQVLRAGMGREAGPEGAERLPETGLHRPHASDHAGVVLDLGVVKR</sequence>
<dbReference type="EMBL" id="JSUQ01000004">
    <property type="protein sequence ID" value="KHQ53996.1"/>
    <property type="molecule type" value="Genomic_DNA"/>
</dbReference>
<dbReference type="SUPFAM" id="SSF56219">
    <property type="entry name" value="DNase I-like"/>
    <property type="match status" value="1"/>
</dbReference>
<keyword evidence="3" id="KW-0269">Exonuclease</keyword>
<protein>
    <submittedName>
        <fullName evidence="3">Endonuclease/exonuclease/phosphatase family protein</fullName>
    </submittedName>
</protein>
<evidence type="ECO:0000259" key="2">
    <source>
        <dbReference type="Pfam" id="PF03372"/>
    </source>
</evidence>
<feature type="domain" description="Endonuclease/exonuclease/phosphatase" evidence="2">
    <location>
        <begin position="5"/>
        <end position="197"/>
    </location>
</feature>
<dbReference type="Proteomes" id="UP000030960">
    <property type="component" value="Unassembled WGS sequence"/>
</dbReference>
<dbReference type="InterPro" id="IPR036691">
    <property type="entry name" value="Endo/exonu/phosph_ase_sf"/>
</dbReference>
<comment type="caution">
    <text evidence="3">The sequence shown here is derived from an EMBL/GenBank/DDBJ whole genome shotgun (WGS) entry which is preliminary data.</text>
</comment>
<accession>A0A0B3SBD9</accession>
<organism evidence="3 4">
    <name type="scientific">Mameliella alba</name>
    <dbReference type="NCBI Taxonomy" id="561184"/>
    <lineage>
        <taxon>Bacteria</taxon>
        <taxon>Pseudomonadati</taxon>
        <taxon>Pseudomonadota</taxon>
        <taxon>Alphaproteobacteria</taxon>
        <taxon>Rhodobacterales</taxon>
        <taxon>Roseobacteraceae</taxon>
        <taxon>Mameliella</taxon>
    </lineage>
</organism>
<feature type="region of interest" description="Disordered" evidence="1">
    <location>
        <begin position="260"/>
        <end position="279"/>
    </location>
</feature>
<gene>
    <name evidence="3" type="ORF">OA50_01224</name>
</gene>
<dbReference type="Pfam" id="PF03372">
    <property type="entry name" value="Exo_endo_phos"/>
    <property type="match status" value="1"/>
</dbReference>
<dbReference type="GO" id="GO:0004519">
    <property type="term" value="F:endonuclease activity"/>
    <property type="evidence" value="ECO:0007669"/>
    <property type="project" value="UniProtKB-KW"/>
</dbReference>
<evidence type="ECO:0000256" key="1">
    <source>
        <dbReference type="SAM" id="MobiDB-lite"/>
    </source>
</evidence>
<dbReference type="RefSeq" id="WP_043138650.1">
    <property type="nucleotide sequence ID" value="NZ_JSUQ01000004.1"/>
</dbReference>
<dbReference type="GO" id="GO:0004527">
    <property type="term" value="F:exonuclease activity"/>
    <property type="evidence" value="ECO:0007669"/>
    <property type="project" value="UniProtKB-KW"/>
</dbReference>
<dbReference type="OrthoDB" id="1398885at2"/>
<keyword evidence="3" id="KW-0378">Hydrolase</keyword>
<evidence type="ECO:0000313" key="4">
    <source>
        <dbReference type="Proteomes" id="UP000030960"/>
    </source>
</evidence>
<dbReference type="AlphaFoldDB" id="A0A0B3SBD9"/>
<dbReference type="InterPro" id="IPR005135">
    <property type="entry name" value="Endo/exonuclease/phosphatase"/>
</dbReference>
<name>A0A0B3SBD9_9RHOB</name>